<name>A0A2P7YF88_9ASCO</name>
<dbReference type="GO" id="GO:0005684">
    <property type="term" value="C:U2-type spliceosomal complex"/>
    <property type="evidence" value="ECO:0007669"/>
    <property type="project" value="TreeGrafter"/>
</dbReference>
<dbReference type="GO" id="GO:0003723">
    <property type="term" value="F:RNA binding"/>
    <property type="evidence" value="ECO:0007669"/>
    <property type="project" value="TreeGrafter"/>
</dbReference>
<feature type="region of interest" description="Disordered" evidence="4">
    <location>
        <begin position="180"/>
        <end position="208"/>
    </location>
</feature>
<evidence type="ECO:0000256" key="3">
    <source>
        <dbReference type="SAM" id="Coils"/>
    </source>
</evidence>
<proteinExistence type="inferred from homology"/>
<comment type="similarity">
    <text evidence="1">Belongs to the CWC26 family.</text>
</comment>
<dbReference type="AlphaFoldDB" id="A0A2P7YF88"/>
<dbReference type="EMBL" id="PYFQ01000020">
    <property type="protein sequence ID" value="PSK34629.1"/>
    <property type="molecule type" value="Genomic_DNA"/>
</dbReference>
<sequence>MARADYLAKYLSGGPEKKNKKKKSKTQSTPVVVQQPELQTEPEKEPLDPESDDEGAPAITLDKPMKENKGFRRIDTGETVKSDQQVTPKEPSADEIAREQNMASTVYRDASGRIVDLEKRSLELKAEREAKEKEAIERQQRINQSEVGRLQEAEMQEKLSKATRFDVSVNDDEYIAHMTQKQRFDDPLAPTGEVKTSTSIRPTYNKGLNPSNRFKIPAGWFWDGIDRSNGFEERLLEKRNAQHLSKVVARASAESYTEYDYD</sequence>
<dbReference type="PANTHER" id="PTHR31809:SF0">
    <property type="entry name" value="BUD13 HOMOLOG"/>
    <property type="match status" value="1"/>
</dbReference>
<dbReference type="Pfam" id="PF09736">
    <property type="entry name" value="Bud13"/>
    <property type="match status" value="1"/>
</dbReference>
<dbReference type="RefSeq" id="XP_024711519.1">
    <property type="nucleotide sequence ID" value="XM_024860301.1"/>
</dbReference>
<dbReference type="GeneID" id="36568376"/>
<evidence type="ECO:0000313" key="6">
    <source>
        <dbReference type="Proteomes" id="UP000241107"/>
    </source>
</evidence>
<accession>A0A2P7YF88</accession>
<dbReference type="STRING" id="418784.A0A2P7YF88"/>
<feature type="compositionally biased region" description="Polar residues" evidence="4">
    <location>
        <begin position="26"/>
        <end position="38"/>
    </location>
</feature>
<dbReference type="VEuPathDB" id="FungiDB:C7M61_004989"/>
<keyword evidence="6" id="KW-1185">Reference proteome</keyword>
<feature type="compositionally biased region" description="Polar residues" evidence="4">
    <location>
        <begin position="194"/>
        <end position="208"/>
    </location>
</feature>
<dbReference type="InterPro" id="IPR018609">
    <property type="entry name" value="Bud13"/>
</dbReference>
<dbReference type="InterPro" id="IPR051112">
    <property type="entry name" value="CWC26_splicing_factor"/>
</dbReference>
<dbReference type="PANTHER" id="PTHR31809">
    <property type="entry name" value="BUD13 HOMOLOG"/>
    <property type="match status" value="1"/>
</dbReference>
<evidence type="ECO:0000256" key="2">
    <source>
        <dbReference type="ARBA" id="ARBA00020644"/>
    </source>
</evidence>
<feature type="coiled-coil region" evidence="3">
    <location>
        <begin position="107"/>
        <end position="139"/>
    </location>
</feature>
<feature type="region of interest" description="Disordered" evidence="4">
    <location>
        <begin position="1"/>
        <end position="95"/>
    </location>
</feature>
<reference evidence="5 6" key="1">
    <citation type="submission" date="2018-03" db="EMBL/GenBank/DDBJ databases">
        <title>Candida pseudohaemulonii genome assembly and annotation.</title>
        <authorList>
            <person name="Munoz J.F."/>
            <person name="Gade L.G."/>
            <person name="Chow N.A."/>
            <person name="Litvintseva A.P."/>
            <person name="Loparev V.N."/>
            <person name="Cuomo C.A."/>
        </authorList>
    </citation>
    <scope>NUCLEOTIDE SEQUENCE [LARGE SCALE GENOMIC DNA]</scope>
    <source>
        <strain evidence="5 6">B12108</strain>
    </source>
</reference>
<dbReference type="Proteomes" id="UP000241107">
    <property type="component" value="Unassembled WGS sequence"/>
</dbReference>
<feature type="compositionally biased region" description="Basic and acidic residues" evidence="4">
    <location>
        <begin position="63"/>
        <end position="81"/>
    </location>
</feature>
<keyword evidence="3" id="KW-0175">Coiled coil</keyword>
<evidence type="ECO:0000313" key="5">
    <source>
        <dbReference type="EMBL" id="PSK34629.1"/>
    </source>
</evidence>
<dbReference type="GO" id="GO:0000398">
    <property type="term" value="P:mRNA splicing, via spliceosome"/>
    <property type="evidence" value="ECO:0007669"/>
    <property type="project" value="TreeGrafter"/>
</dbReference>
<evidence type="ECO:0000256" key="1">
    <source>
        <dbReference type="ARBA" id="ARBA00011069"/>
    </source>
</evidence>
<organism evidence="5 6">
    <name type="scientific">Candidozyma pseudohaemuli</name>
    <dbReference type="NCBI Taxonomy" id="418784"/>
    <lineage>
        <taxon>Eukaryota</taxon>
        <taxon>Fungi</taxon>
        <taxon>Dikarya</taxon>
        <taxon>Ascomycota</taxon>
        <taxon>Saccharomycotina</taxon>
        <taxon>Pichiomycetes</taxon>
        <taxon>Metschnikowiaceae</taxon>
        <taxon>Candidozyma</taxon>
    </lineage>
</organism>
<comment type="caution">
    <text evidence="5">The sequence shown here is derived from an EMBL/GenBank/DDBJ whole genome shotgun (WGS) entry which is preliminary data.</text>
</comment>
<dbReference type="GO" id="GO:0070274">
    <property type="term" value="C:RES complex"/>
    <property type="evidence" value="ECO:0007669"/>
    <property type="project" value="TreeGrafter"/>
</dbReference>
<protein>
    <recommendedName>
        <fullName evidence="2">Pre-mRNA-splicing factor CWC26</fullName>
    </recommendedName>
</protein>
<gene>
    <name evidence="5" type="ORF">C7M61_004989</name>
</gene>
<dbReference type="OrthoDB" id="6022at2759"/>
<evidence type="ECO:0000256" key="4">
    <source>
        <dbReference type="SAM" id="MobiDB-lite"/>
    </source>
</evidence>